<protein>
    <submittedName>
        <fullName evidence="2">Uncharacterized protein</fullName>
    </submittedName>
</protein>
<gene>
    <name evidence="2" type="ORF">OF376_03175</name>
</gene>
<sequence>GSLGKMGVNQMAYPFFITLKVISDIEAKGDAEKWFWKTIIITRQKTHHSINFAHSGIFNVIDKNYDATKDKQRESAIDIDSKKIIKDNPNITGNKKVNPTLPGNNQ</sequence>
<organism evidence="2 3">
    <name type="scientific">Ureaplasma miroungigenitalium</name>
    <dbReference type="NCBI Taxonomy" id="1042321"/>
    <lineage>
        <taxon>Bacteria</taxon>
        <taxon>Bacillati</taxon>
        <taxon>Mycoplasmatota</taxon>
        <taxon>Mycoplasmoidales</taxon>
        <taxon>Mycoplasmoidaceae</taxon>
        <taxon>Ureaplasma</taxon>
    </lineage>
</organism>
<evidence type="ECO:0000313" key="3">
    <source>
        <dbReference type="Proteomes" id="UP001208245"/>
    </source>
</evidence>
<feature type="compositionally biased region" description="Polar residues" evidence="1">
    <location>
        <begin position="89"/>
        <end position="106"/>
    </location>
</feature>
<evidence type="ECO:0000256" key="1">
    <source>
        <dbReference type="SAM" id="MobiDB-lite"/>
    </source>
</evidence>
<keyword evidence="3" id="KW-1185">Reference proteome</keyword>
<feature type="region of interest" description="Disordered" evidence="1">
    <location>
        <begin position="86"/>
        <end position="106"/>
    </location>
</feature>
<comment type="caution">
    <text evidence="2">The sequence shown here is derived from an EMBL/GenBank/DDBJ whole genome shotgun (WGS) entry which is preliminary data.</text>
</comment>
<dbReference type="EMBL" id="JAOXHL010000011">
    <property type="protein sequence ID" value="MCV3728762.1"/>
    <property type="molecule type" value="Genomic_DNA"/>
</dbReference>
<feature type="non-terminal residue" evidence="2">
    <location>
        <position position="1"/>
    </location>
</feature>
<dbReference type="RefSeq" id="WP_263822068.1">
    <property type="nucleotide sequence ID" value="NZ_JAOXHL010000011.1"/>
</dbReference>
<proteinExistence type="predicted"/>
<name>A0ABT3BND6_9BACT</name>
<reference evidence="2 3" key="1">
    <citation type="journal article" date="2020" name="Int. J. Syst. Evol. Microbiol.">
        <title>Ureaplasma miroungigenitalium sp. nov. isolated from northern elephant seals (Mirounga angustirostris) and Ureaplasma zalophigenitalium sp. nov. isolated from California sea lions (Zalophus californianus).</title>
        <authorList>
            <person name="Volokhov D.V."/>
            <person name="Gulland F.M."/>
            <person name="Gao Y."/>
            <person name="Chizhikov V.E."/>
        </authorList>
    </citation>
    <scope>NUCLEOTIDE SEQUENCE [LARGE SCALE GENOMIC DNA]</scope>
    <source>
        <strain evidence="2 3">ES3182-GEN</strain>
    </source>
</reference>
<dbReference type="Proteomes" id="UP001208245">
    <property type="component" value="Unassembled WGS sequence"/>
</dbReference>
<accession>A0ABT3BND6</accession>
<evidence type="ECO:0000313" key="2">
    <source>
        <dbReference type="EMBL" id="MCV3728762.1"/>
    </source>
</evidence>